<sequence length="318" mass="36404">MNDEASTDTVDADAETAEELITAIRGSDSLVELQRQFDTESVHEAYFRAKDVWKSVIEPTWWNVPDSAGIPGACVRIDDSAFHVHGVTHADTSEERAFLREHVRRYLDRDASVYCEQGIRPLYFRDFEAVCEMDDYRWAMEECAKLGVESHLGPLEETPFDSLLEDIASMASTFREATFSLIDSGASVYGDRFERVLADVAAAFVTDLADLATAKDYESFSLSREASRNPDRLYELQRYYARAFLPQPLEREWLRRHDPELELVTHARNERIADYAVYHNDTAREVHLIVGAAHGPGVRYYLEQYRKDRTLSPSFEPV</sequence>
<name>A0A343TLL4_9EURY</name>
<proteinExistence type="predicted"/>
<reference evidence="2" key="1">
    <citation type="submission" date="2017-11" db="EMBL/GenBank/DDBJ databases">
        <title>Phenotypic and genomic properties of facultatively anaerobic sulfur-reducing natronoarchaea from hypersaline soda lakes.</title>
        <authorList>
            <person name="Sorokin D.Y."/>
            <person name="Kublanov I.V."/>
            <person name="Roman P."/>
            <person name="Sinninghe Damste J.S."/>
            <person name="Golyshin P.N."/>
            <person name="Rojo D."/>
            <person name="Ciordia S."/>
            <person name="Mena M.D.C."/>
            <person name="Ferrer M."/>
            <person name="Messina E."/>
            <person name="Smedile F."/>
            <person name="La Spada G."/>
            <person name="La Cono V."/>
            <person name="Yakimov M.M."/>
        </authorList>
    </citation>
    <scope>NUCLEOTIDE SEQUENCE [LARGE SCALE GENOMIC DNA]</scope>
    <source>
        <strain evidence="2">AArc-Sl</strain>
    </source>
</reference>
<protein>
    <submittedName>
        <fullName evidence="1">Uncharacterized protein</fullName>
    </submittedName>
</protein>
<dbReference type="RefSeq" id="WP_119819466.1">
    <property type="nucleotide sequence ID" value="NZ_CP025066.1"/>
</dbReference>
<dbReference type="AlphaFoldDB" id="A0A343TLL4"/>
<dbReference type="OrthoDB" id="269239at2157"/>
<dbReference type="EMBL" id="CP025066">
    <property type="protein sequence ID" value="AUX09986.1"/>
    <property type="molecule type" value="Genomic_DNA"/>
</dbReference>
<keyword evidence="2" id="KW-1185">Reference proteome</keyword>
<evidence type="ECO:0000313" key="2">
    <source>
        <dbReference type="Proteomes" id="UP000263012"/>
    </source>
</evidence>
<dbReference type="Proteomes" id="UP000263012">
    <property type="component" value="Chromosome"/>
</dbReference>
<gene>
    <name evidence="1" type="ORF">AArcSl_2364</name>
</gene>
<evidence type="ECO:0000313" key="1">
    <source>
        <dbReference type="EMBL" id="AUX09986.1"/>
    </source>
</evidence>
<accession>A0A343TLL4</accession>
<dbReference type="KEGG" id="hdf:AArcSl_2364"/>
<organism evidence="1 2">
    <name type="scientific">Halalkaliarchaeum desulfuricum</name>
    <dbReference type="NCBI Taxonomy" id="2055893"/>
    <lineage>
        <taxon>Archaea</taxon>
        <taxon>Methanobacteriati</taxon>
        <taxon>Methanobacteriota</taxon>
        <taxon>Stenosarchaea group</taxon>
        <taxon>Halobacteria</taxon>
        <taxon>Halobacteriales</taxon>
        <taxon>Haloferacaceae</taxon>
        <taxon>Halalkaliarchaeum</taxon>
    </lineage>
</organism>
<dbReference type="GeneID" id="37878721"/>